<accession>A0AAE4FUY5</accession>
<dbReference type="EMBL" id="JAVMIP010000020">
    <property type="protein sequence ID" value="MDS3862027.1"/>
    <property type="molecule type" value="Genomic_DNA"/>
</dbReference>
<evidence type="ECO:0000313" key="1">
    <source>
        <dbReference type="EMBL" id="MDS3862027.1"/>
    </source>
</evidence>
<protein>
    <submittedName>
        <fullName evidence="1">Uncharacterized protein</fullName>
    </submittedName>
</protein>
<sequence>MSLKEVKEQAFKLSLSDRLTLVNLIVESLQEELNHQTSQTESVVEPSVYIPSSSIQGRLRAERTELINQMRGLLKSDQPAPTDAEVQAMLGERLVEKYT</sequence>
<proteinExistence type="predicted"/>
<gene>
    <name evidence="1" type="ORF">RIF25_14590</name>
</gene>
<dbReference type="RefSeq" id="WP_322879245.1">
    <property type="nucleotide sequence ID" value="NZ_JAVMIP010000020.1"/>
</dbReference>
<name>A0AAE4FUY5_9CYAN</name>
<keyword evidence="2" id="KW-1185">Reference proteome</keyword>
<evidence type="ECO:0000313" key="2">
    <source>
        <dbReference type="Proteomes" id="UP001268256"/>
    </source>
</evidence>
<reference evidence="2" key="1">
    <citation type="submission" date="2023-07" db="EMBL/GenBank/DDBJ databases">
        <authorList>
            <person name="Luz R."/>
            <person name="Cordeiro R."/>
            <person name="Fonseca A."/>
            <person name="Goncalves V."/>
        </authorList>
    </citation>
    <scope>NUCLEOTIDE SEQUENCE [LARGE SCALE GENOMIC DNA]</scope>
    <source>
        <strain evidence="2">BACA0444</strain>
    </source>
</reference>
<dbReference type="AlphaFoldDB" id="A0AAE4FUY5"/>
<organism evidence="1 2">
    <name type="scientific">Pseudocalidococcus azoricus BACA0444</name>
    <dbReference type="NCBI Taxonomy" id="2918990"/>
    <lineage>
        <taxon>Bacteria</taxon>
        <taxon>Bacillati</taxon>
        <taxon>Cyanobacteriota</taxon>
        <taxon>Cyanophyceae</taxon>
        <taxon>Acaryochloridales</taxon>
        <taxon>Thermosynechococcaceae</taxon>
        <taxon>Pseudocalidococcus</taxon>
        <taxon>Pseudocalidococcus azoricus</taxon>
    </lineage>
</organism>
<dbReference type="Proteomes" id="UP001268256">
    <property type="component" value="Unassembled WGS sequence"/>
</dbReference>
<comment type="caution">
    <text evidence="1">The sequence shown here is derived from an EMBL/GenBank/DDBJ whole genome shotgun (WGS) entry which is preliminary data.</text>
</comment>